<dbReference type="Gene3D" id="3.90.320.10">
    <property type="match status" value="1"/>
</dbReference>
<dbReference type="Proteomes" id="UP001597373">
    <property type="component" value="Unassembled WGS sequence"/>
</dbReference>
<keyword evidence="3" id="KW-1185">Reference proteome</keyword>
<protein>
    <submittedName>
        <fullName evidence="2">Double-strand break repair protein AddB</fullName>
    </submittedName>
</protein>
<dbReference type="InterPro" id="IPR027417">
    <property type="entry name" value="P-loop_NTPase"/>
</dbReference>
<dbReference type="RefSeq" id="WP_345098636.1">
    <property type="nucleotide sequence ID" value="NZ_BAABGS010000018.1"/>
</dbReference>
<accession>A0ABW5DEM6</accession>
<dbReference type="NCBIfam" id="TIGR02786">
    <property type="entry name" value="addB_alphas"/>
    <property type="match status" value="1"/>
</dbReference>
<evidence type="ECO:0000313" key="3">
    <source>
        <dbReference type="Proteomes" id="UP001597373"/>
    </source>
</evidence>
<proteinExistence type="predicted"/>
<dbReference type="EMBL" id="JBHUIR010000020">
    <property type="protein sequence ID" value="MFD2259377.1"/>
    <property type="molecule type" value="Genomic_DNA"/>
</dbReference>
<dbReference type="SUPFAM" id="SSF52540">
    <property type="entry name" value="P-loop containing nucleoside triphosphate hydrolases"/>
    <property type="match status" value="1"/>
</dbReference>
<evidence type="ECO:0000313" key="2">
    <source>
        <dbReference type="EMBL" id="MFD2259377.1"/>
    </source>
</evidence>
<comment type="caution">
    <text evidence="2">The sequence shown here is derived from an EMBL/GenBank/DDBJ whole genome shotgun (WGS) entry which is preliminary data.</text>
</comment>
<dbReference type="InterPro" id="IPR014153">
    <property type="entry name" value="Ds_break_AddB"/>
</dbReference>
<reference evidence="3" key="1">
    <citation type="journal article" date="2019" name="Int. J. Syst. Evol. Microbiol.">
        <title>The Global Catalogue of Microorganisms (GCM) 10K type strain sequencing project: providing services to taxonomists for standard genome sequencing and annotation.</title>
        <authorList>
            <consortium name="The Broad Institute Genomics Platform"/>
            <consortium name="The Broad Institute Genome Sequencing Center for Infectious Disease"/>
            <person name="Wu L."/>
            <person name="Ma J."/>
        </authorList>
    </citation>
    <scope>NUCLEOTIDE SEQUENCE [LARGE SCALE GENOMIC DNA]</scope>
    <source>
        <strain evidence="3">KCTC 23707</strain>
    </source>
</reference>
<feature type="domain" description="PD-(D/E)XK endonuclease-like" evidence="1">
    <location>
        <begin position="766"/>
        <end position="998"/>
    </location>
</feature>
<organism evidence="2 3">
    <name type="scientific">Chelativorans composti</name>
    <dbReference type="NCBI Taxonomy" id="768533"/>
    <lineage>
        <taxon>Bacteria</taxon>
        <taxon>Pseudomonadati</taxon>
        <taxon>Pseudomonadota</taxon>
        <taxon>Alphaproteobacteria</taxon>
        <taxon>Hyphomicrobiales</taxon>
        <taxon>Phyllobacteriaceae</taxon>
        <taxon>Chelativorans</taxon>
    </lineage>
</organism>
<evidence type="ECO:0000259" key="1">
    <source>
        <dbReference type="Pfam" id="PF12705"/>
    </source>
</evidence>
<gene>
    <name evidence="2" type="primary">addB</name>
    <name evidence="2" type="ORF">ACFSMZ_06325</name>
</gene>
<dbReference type="InterPro" id="IPR011604">
    <property type="entry name" value="PDDEXK-like_dom_sf"/>
</dbReference>
<dbReference type="Pfam" id="PF12705">
    <property type="entry name" value="PDDEXK_1"/>
    <property type="match status" value="1"/>
</dbReference>
<dbReference type="InterPro" id="IPR038726">
    <property type="entry name" value="PDDEXK_AddAB-type"/>
</dbReference>
<name>A0ABW5DEM6_9HYPH</name>
<sequence length="1045" mass="114718">MTEARKAPRLYSIPPGVPFLPALTEALLSGRLVPGFRFEGDPLSLSNVTIYLPTRRAVRELRAEFMRQLGGDTVILPSIRALGEFEEELTDVTDEGGAEQLVAINPPISHLDRILMLAPLVQAWKSRLPGHVAALFEEGVVIPASIADGLWLARDLADLMDEVETEEGDWTRLADLAPEDLAVWWQVTLEFLQIVTEAWPQALAEMGKSNPAAHRNAMISAEVERLKRNPPKGPVIAAGSTGSNPAVARLLGAIARLEQGAVVLPGLDLQLDDASWAAIGDSAELSSCGHPQFGLKRLLTTIGAERVEVQELGAPSPTLAARRRVVSEAQRPAQTTDYWAYDRAIVDKALALGALQTVSLIEAATEREEAEAIAVALRHAISASGNATAALITPNREMARRVAMELRRFGIRADDSGARPLADSVPATLLRLMIETVCHPEEPVAIVSLLKHPLLHLSLPRETVRRAAELIELVALRGGTGRPDIAHLGSLFENRLVEIAASHYEPNWFKRMRPEAIEEARDVLARMAEALAPLASLRERMGRVRLAEMARATVLAFESLARQEDQSLTELYRGEAGDTLTRFLRELVETQSGIEVSIDEWPDVFAALIAGRMVKPPMGGDHRVFIWSPLEARLQYVDTLVLGSLNEGSWPQVPSSDRFMSRLMKSELSLLPPERRIGLAAHDFMMAMGAPNVVLSRSARSGNAPAVASRWLQRLAACIGPDEAEAMWKRGRKYLDWAAALAATESVDFAPRPNPKPPLEARPKKFSVTEIETLRRDPYAIYARKILQLQALEPYLRDPGAAERGNLFHEALHEFVRSGIDPMDPEAGRKLIEAGEMVFREAELPQDVHMVWWPRYVQTAQGILEWERARAGRVLSRYAEISAYPREIGSTGVTLSGRADRIDLLEDGSAEIIDYKTGSSPSVKQAYTLLSPQLALEAALLKQGAFGEIGQRSPGNLTYVRLRANGEVEAESILKPGKGDKTAEDLAQEAWERLERLIKHYGRPGTGYLSRALPFKEGDVSGDYDHLARVLEWSAGGDGAEGDAE</sequence>